<name>A0A3D8MEW3_9ALTE</name>
<dbReference type="InterPro" id="IPR000524">
    <property type="entry name" value="Tscrpt_reg_HTH_GntR"/>
</dbReference>
<protein>
    <submittedName>
        <fullName evidence="5">GntR family transcriptional regulator</fullName>
    </submittedName>
</protein>
<keyword evidence="1" id="KW-0805">Transcription regulation</keyword>
<dbReference type="Pfam" id="PF07729">
    <property type="entry name" value="FCD"/>
    <property type="match status" value="1"/>
</dbReference>
<dbReference type="RefSeq" id="WP_115591430.1">
    <property type="nucleotide sequence ID" value="NZ_QRHA01000001.1"/>
</dbReference>
<dbReference type="SUPFAM" id="SSF46785">
    <property type="entry name" value="Winged helix' DNA-binding domain"/>
    <property type="match status" value="1"/>
</dbReference>
<dbReference type="PANTHER" id="PTHR43537:SF45">
    <property type="entry name" value="GNTR FAMILY REGULATORY PROTEIN"/>
    <property type="match status" value="1"/>
</dbReference>
<dbReference type="InterPro" id="IPR036388">
    <property type="entry name" value="WH-like_DNA-bd_sf"/>
</dbReference>
<comment type="caution">
    <text evidence="5">The sequence shown here is derived from an EMBL/GenBank/DDBJ whole genome shotgun (WGS) entry which is preliminary data.</text>
</comment>
<dbReference type="Gene3D" id="1.10.10.10">
    <property type="entry name" value="Winged helix-like DNA-binding domain superfamily/Winged helix DNA-binding domain"/>
    <property type="match status" value="1"/>
</dbReference>
<evidence type="ECO:0000256" key="1">
    <source>
        <dbReference type="ARBA" id="ARBA00023015"/>
    </source>
</evidence>
<evidence type="ECO:0000256" key="2">
    <source>
        <dbReference type="ARBA" id="ARBA00023125"/>
    </source>
</evidence>
<dbReference type="InterPro" id="IPR011711">
    <property type="entry name" value="GntR_C"/>
</dbReference>
<dbReference type="Proteomes" id="UP000256561">
    <property type="component" value="Unassembled WGS sequence"/>
</dbReference>
<evidence type="ECO:0000313" key="5">
    <source>
        <dbReference type="EMBL" id="RDV29140.1"/>
    </source>
</evidence>
<dbReference type="SMART" id="SM00895">
    <property type="entry name" value="FCD"/>
    <property type="match status" value="1"/>
</dbReference>
<keyword evidence="3" id="KW-0804">Transcription</keyword>
<evidence type="ECO:0000313" key="6">
    <source>
        <dbReference type="Proteomes" id="UP000256561"/>
    </source>
</evidence>
<dbReference type="InterPro" id="IPR008920">
    <property type="entry name" value="TF_FadR/GntR_C"/>
</dbReference>
<dbReference type="CDD" id="cd07377">
    <property type="entry name" value="WHTH_GntR"/>
    <property type="match status" value="1"/>
</dbReference>
<dbReference type="SUPFAM" id="SSF48008">
    <property type="entry name" value="GntR ligand-binding domain-like"/>
    <property type="match status" value="1"/>
</dbReference>
<proteinExistence type="predicted"/>
<dbReference type="GO" id="GO:0003677">
    <property type="term" value="F:DNA binding"/>
    <property type="evidence" value="ECO:0007669"/>
    <property type="project" value="UniProtKB-KW"/>
</dbReference>
<dbReference type="OrthoDB" id="9799812at2"/>
<evidence type="ECO:0000256" key="3">
    <source>
        <dbReference type="ARBA" id="ARBA00023163"/>
    </source>
</evidence>
<dbReference type="Pfam" id="PF00392">
    <property type="entry name" value="GntR"/>
    <property type="match status" value="1"/>
</dbReference>
<dbReference type="EMBL" id="QRHA01000001">
    <property type="protein sequence ID" value="RDV29140.1"/>
    <property type="molecule type" value="Genomic_DNA"/>
</dbReference>
<dbReference type="PROSITE" id="PS50949">
    <property type="entry name" value="HTH_GNTR"/>
    <property type="match status" value="1"/>
</dbReference>
<keyword evidence="2" id="KW-0238">DNA-binding</keyword>
<dbReference type="GO" id="GO:0003700">
    <property type="term" value="F:DNA-binding transcription factor activity"/>
    <property type="evidence" value="ECO:0007669"/>
    <property type="project" value="InterPro"/>
</dbReference>
<dbReference type="AlphaFoldDB" id="A0A3D8MEW3"/>
<dbReference type="PANTHER" id="PTHR43537">
    <property type="entry name" value="TRANSCRIPTIONAL REGULATOR, GNTR FAMILY"/>
    <property type="match status" value="1"/>
</dbReference>
<dbReference type="SMART" id="SM00345">
    <property type="entry name" value="HTH_GNTR"/>
    <property type="match status" value="1"/>
</dbReference>
<feature type="domain" description="HTH gntR-type" evidence="4">
    <location>
        <begin position="1"/>
        <end position="68"/>
    </location>
</feature>
<keyword evidence="6" id="KW-1185">Reference proteome</keyword>
<organism evidence="5 6">
    <name type="scientific">Alteromonas aestuariivivens</name>
    <dbReference type="NCBI Taxonomy" id="1938339"/>
    <lineage>
        <taxon>Bacteria</taxon>
        <taxon>Pseudomonadati</taxon>
        <taxon>Pseudomonadota</taxon>
        <taxon>Gammaproteobacteria</taxon>
        <taxon>Alteromonadales</taxon>
        <taxon>Alteromonadaceae</taxon>
        <taxon>Alteromonas/Salinimonas group</taxon>
        <taxon>Alteromonas</taxon>
    </lineage>
</organism>
<dbReference type="PRINTS" id="PR00035">
    <property type="entry name" value="HTHGNTR"/>
</dbReference>
<dbReference type="InterPro" id="IPR036390">
    <property type="entry name" value="WH_DNA-bd_sf"/>
</dbReference>
<accession>A0A3D8MEW3</accession>
<reference evidence="6" key="1">
    <citation type="submission" date="2018-08" db="EMBL/GenBank/DDBJ databases">
        <authorList>
            <person name="Zhang J."/>
            <person name="Du Z.-J."/>
        </authorList>
    </citation>
    <scope>NUCLEOTIDE SEQUENCE [LARGE SCALE GENOMIC DNA]</scope>
    <source>
        <strain evidence="6">KCTC 52655</strain>
    </source>
</reference>
<dbReference type="Gene3D" id="1.20.120.530">
    <property type="entry name" value="GntR ligand-binding domain-like"/>
    <property type="match status" value="1"/>
</dbReference>
<sequence length="217" mass="24910">MSLSQRAYEELREKILNNELKPGRFFLEKELAELLGISRTPLKEALVKLENEGLIKVQPRHGMQVLPLSADDMQEVYQIITALECEAVSVIANKGLQDEEIGQLEQTGIAMAEALERDDLEAWAKADEDFHRLLLAFCGNARLKQTVLNYWDLAHRARYFTLQLRDKPVNSTLDHQQVIEAIKHKDPQKAVSIHRQHRVNGGASLVRIIRQYRLDHL</sequence>
<gene>
    <name evidence="5" type="ORF">DXV75_01365</name>
</gene>
<evidence type="ECO:0000259" key="4">
    <source>
        <dbReference type="PROSITE" id="PS50949"/>
    </source>
</evidence>